<dbReference type="EMBL" id="CP002987">
    <property type="protein sequence ID" value="AFA48998.1"/>
    <property type="molecule type" value="Genomic_DNA"/>
</dbReference>
<keyword evidence="16" id="KW-1185">Reference proteome</keyword>
<evidence type="ECO:0000313" key="15">
    <source>
        <dbReference type="EMBL" id="AFA48998.1"/>
    </source>
</evidence>
<dbReference type="NCBIfam" id="TIGR01855">
    <property type="entry name" value="IMP_synth_hisH"/>
    <property type="match status" value="1"/>
</dbReference>
<reference evidence="16" key="1">
    <citation type="submission" date="2011-07" db="EMBL/GenBank/DDBJ databases">
        <title>Complete genome sequence of Acetobacterium woodii.</title>
        <authorList>
            <person name="Poehlein A."/>
            <person name="Schmidt S."/>
            <person name="Kaster A.-K."/>
            <person name="Goenrich M."/>
            <person name="Vollmers J."/>
            <person name="Thuermer A."/>
            <person name="Gottschalk G."/>
            <person name="Thauer R.K."/>
            <person name="Daniel R."/>
            <person name="Mueller V."/>
        </authorList>
    </citation>
    <scope>NUCLEOTIDE SEQUENCE [LARGE SCALE GENOMIC DNA]</scope>
    <source>
        <strain evidence="16">ATCC 29683 / DSM 1030 / JCM 2381 / KCTC 1655 / WB1</strain>
    </source>
</reference>
<dbReference type="GO" id="GO:0016829">
    <property type="term" value="F:lyase activity"/>
    <property type="evidence" value="ECO:0007669"/>
    <property type="project" value="UniProtKB-KW"/>
</dbReference>
<comment type="function">
    <text evidence="12">IGPS catalyzes the conversion of PRFAR and glutamine to IGP, AICAR and glutamate. The HisH subunit catalyzes the hydrolysis of glutamine to glutamate and ammonia as part of the synthesis of IGP and AICAR. The resulting ammonia molecule is channeled to the active site of HisF.</text>
</comment>
<evidence type="ECO:0000256" key="5">
    <source>
        <dbReference type="ARBA" id="ARBA00022605"/>
    </source>
</evidence>
<accession>H6LC50</accession>
<feature type="domain" description="Glutamine amidotransferase" evidence="14">
    <location>
        <begin position="4"/>
        <end position="197"/>
    </location>
</feature>
<feature type="active site" evidence="12 13">
    <location>
        <position position="182"/>
    </location>
</feature>
<evidence type="ECO:0000256" key="9">
    <source>
        <dbReference type="ARBA" id="ARBA00023239"/>
    </source>
</evidence>
<evidence type="ECO:0000256" key="13">
    <source>
        <dbReference type="PIRSR" id="PIRSR000495-1"/>
    </source>
</evidence>
<dbReference type="InterPro" id="IPR010139">
    <property type="entry name" value="Imidazole-glycPsynth_HisH"/>
</dbReference>
<comment type="subcellular location">
    <subcellularLocation>
        <location evidence="1 12">Cytoplasm</location>
    </subcellularLocation>
</comment>
<keyword evidence="6 12" id="KW-0378">Hydrolase</keyword>
<sequence>MIAIVDYDVGNLKNVYTALGDVGLEGTITRDKKVLDQADAIILPGVGAFSDAMDNLTKFDLVETLDRNVKKGKILLGICLGMQLLFDQSYEDGEFSGLSYIPGEIVKFNAPNIKIPHMGWNNLIINRESSLVKNIGNDDYVYFVHSYYAKPNDFNDVIAYAEYSVRVPGIVQKDNVIGMQFHPEKSSQVGLQLLKNFKEMIR</sequence>
<feature type="active site" evidence="12 13">
    <location>
        <position position="184"/>
    </location>
</feature>
<dbReference type="GO" id="GO:0005737">
    <property type="term" value="C:cytoplasm"/>
    <property type="evidence" value="ECO:0007669"/>
    <property type="project" value="UniProtKB-SubCell"/>
</dbReference>
<dbReference type="Gene3D" id="3.40.50.880">
    <property type="match status" value="1"/>
</dbReference>
<dbReference type="HAMAP" id="MF_00278">
    <property type="entry name" value="HisH"/>
    <property type="match status" value="1"/>
</dbReference>
<dbReference type="PROSITE" id="PS51273">
    <property type="entry name" value="GATASE_TYPE_1"/>
    <property type="match status" value="1"/>
</dbReference>
<dbReference type="PANTHER" id="PTHR42701:SF1">
    <property type="entry name" value="IMIDAZOLE GLYCEROL PHOSPHATE SYNTHASE SUBUNIT HISH"/>
    <property type="match status" value="1"/>
</dbReference>
<dbReference type="STRING" id="931626.Awo_c22240"/>
<name>H6LC50_ACEWD</name>
<dbReference type="GO" id="GO:0000105">
    <property type="term" value="P:L-histidine biosynthetic process"/>
    <property type="evidence" value="ECO:0007669"/>
    <property type="project" value="UniProtKB-UniRule"/>
</dbReference>
<dbReference type="KEGG" id="awo:Awo_c22240"/>
<evidence type="ECO:0000256" key="11">
    <source>
        <dbReference type="ARBA" id="ARBA00049534"/>
    </source>
</evidence>
<keyword evidence="7 12" id="KW-0315">Glutamine amidotransferase</keyword>
<feature type="active site" description="Nucleophile" evidence="12 13">
    <location>
        <position position="79"/>
    </location>
</feature>
<comment type="catalytic activity">
    <reaction evidence="10 12">
        <text>5-[(5-phospho-1-deoxy-D-ribulos-1-ylimino)methylamino]-1-(5-phospho-beta-D-ribosyl)imidazole-4-carboxamide + L-glutamine = D-erythro-1-(imidazol-4-yl)glycerol 3-phosphate + 5-amino-1-(5-phospho-beta-D-ribosyl)imidazole-4-carboxamide + L-glutamate + H(+)</text>
        <dbReference type="Rhea" id="RHEA:24793"/>
        <dbReference type="ChEBI" id="CHEBI:15378"/>
        <dbReference type="ChEBI" id="CHEBI:29985"/>
        <dbReference type="ChEBI" id="CHEBI:58278"/>
        <dbReference type="ChEBI" id="CHEBI:58359"/>
        <dbReference type="ChEBI" id="CHEBI:58475"/>
        <dbReference type="ChEBI" id="CHEBI:58525"/>
        <dbReference type="EC" id="4.3.2.10"/>
    </reaction>
</comment>
<protein>
    <recommendedName>
        <fullName evidence="12">Imidazole glycerol phosphate synthase subunit HisH</fullName>
        <ecNumber evidence="12">4.3.2.10</ecNumber>
    </recommendedName>
    <alternativeName>
        <fullName evidence="12">IGP synthase glutaminase subunit</fullName>
        <ecNumber evidence="12">3.5.1.2</ecNumber>
    </alternativeName>
    <alternativeName>
        <fullName evidence="12">IGP synthase subunit HisH</fullName>
    </alternativeName>
    <alternativeName>
        <fullName evidence="12">ImGP synthase subunit HisH</fullName>
        <shortName evidence="12">IGPS subunit HisH</shortName>
    </alternativeName>
</protein>
<dbReference type="CDD" id="cd01748">
    <property type="entry name" value="GATase1_IGP_Synthase"/>
    <property type="match status" value="1"/>
</dbReference>
<dbReference type="EC" id="3.5.1.2" evidence="12"/>
<evidence type="ECO:0000256" key="1">
    <source>
        <dbReference type="ARBA" id="ARBA00004496"/>
    </source>
</evidence>
<dbReference type="UniPathway" id="UPA00031">
    <property type="reaction ID" value="UER00010"/>
</dbReference>
<dbReference type="GO" id="GO:0004359">
    <property type="term" value="F:glutaminase activity"/>
    <property type="evidence" value="ECO:0007669"/>
    <property type="project" value="UniProtKB-EC"/>
</dbReference>
<keyword evidence="5 12" id="KW-0028">Amino-acid biosynthesis</keyword>
<comment type="catalytic activity">
    <reaction evidence="11 12">
        <text>L-glutamine + H2O = L-glutamate + NH4(+)</text>
        <dbReference type="Rhea" id="RHEA:15889"/>
        <dbReference type="ChEBI" id="CHEBI:15377"/>
        <dbReference type="ChEBI" id="CHEBI:28938"/>
        <dbReference type="ChEBI" id="CHEBI:29985"/>
        <dbReference type="ChEBI" id="CHEBI:58359"/>
        <dbReference type="EC" id="3.5.1.2"/>
    </reaction>
</comment>
<dbReference type="RefSeq" id="WP_014356598.1">
    <property type="nucleotide sequence ID" value="NC_016894.1"/>
</dbReference>
<dbReference type="InterPro" id="IPR029062">
    <property type="entry name" value="Class_I_gatase-like"/>
</dbReference>
<evidence type="ECO:0000256" key="6">
    <source>
        <dbReference type="ARBA" id="ARBA00022801"/>
    </source>
</evidence>
<keyword evidence="8 12" id="KW-0368">Histidine biosynthesis</keyword>
<dbReference type="SUPFAM" id="SSF52317">
    <property type="entry name" value="Class I glutamine amidotransferase-like"/>
    <property type="match status" value="1"/>
</dbReference>
<organism evidence="15 16">
    <name type="scientific">Acetobacterium woodii (strain ATCC 29683 / DSM 1030 / JCM 2381 / KCTC 1655 / WB1)</name>
    <dbReference type="NCBI Taxonomy" id="931626"/>
    <lineage>
        <taxon>Bacteria</taxon>
        <taxon>Bacillati</taxon>
        <taxon>Bacillota</taxon>
        <taxon>Clostridia</taxon>
        <taxon>Eubacteriales</taxon>
        <taxon>Eubacteriaceae</taxon>
        <taxon>Acetobacterium</taxon>
    </lineage>
</organism>
<keyword evidence="4 12" id="KW-0963">Cytoplasm</keyword>
<dbReference type="InterPro" id="IPR017926">
    <property type="entry name" value="GATASE"/>
</dbReference>
<dbReference type="FunFam" id="3.40.50.880:FF:000009">
    <property type="entry name" value="Imidazole glycerol phosphate synthase subunit HisH"/>
    <property type="match status" value="1"/>
</dbReference>
<dbReference type="Pfam" id="PF00117">
    <property type="entry name" value="GATase"/>
    <property type="match status" value="1"/>
</dbReference>
<gene>
    <name evidence="12 15" type="primary">hisH</name>
    <name evidence="15" type="ordered locus">Awo_c22240</name>
</gene>
<dbReference type="eggNOG" id="COG0118">
    <property type="taxonomic scope" value="Bacteria"/>
</dbReference>
<evidence type="ECO:0000256" key="2">
    <source>
        <dbReference type="ARBA" id="ARBA00005091"/>
    </source>
</evidence>
<dbReference type="PANTHER" id="PTHR42701">
    <property type="entry name" value="IMIDAZOLE GLYCEROL PHOSPHATE SYNTHASE SUBUNIT HISH"/>
    <property type="match status" value="1"/>
</dbReference>
<comment type="subunit">
    <text evidence="3 12">Heterodimer of HisH and HisF.</text>
</comment>
<dbReference type="Proteomes" id="UP000007177">
    <property type="component" value="Chromosome"/>
</dbReference>
<reference evidence="15 16" key="2">
    <citation type="journal article" date="2012" name="PLoS ONE">
        <title>An ancient pathway combining carbon dioxide fixation with the generation and utilization of a sodium ion gradient for ATP synthesis.</title>
        <authorList>
            <person name="Poehlein A."/>
            <person name="Schmidt S."/>
            <person name="Kaster A.K."/>
            <person name="Goenrich M."/>
            <person name="Vollmers J."/>
            <person name="Thurmer A."/>
            <person name="Bertsch J."/>
            <person name="Schuchmann K."/>
            <person name="Voigt B."/>
            <person name="Hecker M."/>
            <person name="Daniel R."/>
            <person name="Thauer R.K."/>
            <person name="Gottschalk G."/>
            <person name="Muller V."/>
        </authorList>
    </citation>
    <scope>NUCLEOTIDE SEQUENCE [LARGE SCALE GENOMIC DNA]</scope>
    <source>
        <strain evidence="16">ATCC 29683 / DSM 1030 / JCM 2381 / KCTC 1655 / WB1</strain>
    </source>
</reference>
<keyword evidence="9 12" id="KW-0456">Lyase</keyword>
<evidence type="ECO:0000256" key="4">
    <source>
        <dbReference type="ARBA" id="ARBA00022490"/>
    </source>
</evidence>
<proteinExistence type="inferred from homology"/>
<dbReference type="OrthoDB" id="9807137at2"/>
<evidence type="ECO:0000256" key="8">
    <source>
        <dbReference type="ARBA" id="ARBA00023102"/>
    </source>
</evidence>
<dbReference type="PIRSF" id="PIRSF000495">
    <property type="entry name" value="Amidotransf_hisH"/>
    <property type="match status" value="1"/>
</dbReference>
<evidence type="ECO:0000256" key="10">
    <source>
        <dbReference type="ARBA" id="ARBA00047838"/>
    </source>
</evidence>
<keyword evidence="15" id="KW-0328">Glycosyltransferase</keyword>
<evidence type="ECO:0000259" key="14">
    <source>
        <dbReference type="Pfam" id="PF00117"/>
    </source>
</evidence>
<evidence type="ECO:0000256" key="7">
    <source>
        <dbReference type="ARBA" id="ARBA00022962"/>
    </source>
</evidence>
<dbReference type="GO" id="GO:0000107">
    <property type="term" value="F:imidazoleglycerol-phosphate synthase activity"/>
    <property type="evidence" value="ECO:0007669"/>
    <property type="project" value="UniProtKB-UniRule"/>
</dbReference>
<dbReference type="EC" id="4.3.2.10" evidence="12"/>
<dbReference type="MEROPS" id="C26.965"/>
<evidence type="ECO:0000256" key="3">
    <source>
        <dbReference type="ARBA" id="ARBA00011152"/>
    </source>
</evidence>
<comment type="pathway">
    <text evidence="2 12">Amino-acid biosynthesis; L-histidine biosynthesis; L-histidine from 5-phospho-alpha-D-ribose 1-diphosphate: step 5/9.</text>
</comment>
<keyword evidence="15" id="KW-0808">Transferase</keyword>
<evidence type="ECO:0000313" key="16">
    <source>
        <dbReference type="Proteomes" id="UP000007177"/>
    </source>
</evidence>
<dbReference type="AlphaFoldDB" id="H6LC50"/>
<evidence type="ECO:0000256" key="12">
    <source>
        <dbReference type="HAMAP-Rule" id="MF_00278"/>
    </source>
</evidence>
<dbReference type="HOGENOM" id="CLU_071837_2_2_9"/>